<reference evidence="2 3" key="1">
    <citation type="submission" date="2019-01" db="EMBL/GenBank/DDBJ databases">
        <title>Pseudolysobacter antarctica gen. nov., sp. nov., isolated from Fildes Peninsula, Antarctica.</title>
        <authorList>
            <person name="Wei Z."/>
            <person name="Peng F."/>
        </authorList>
    </citation>
    <scope>NUCLEOTIDE SEQUENCE [LARGE SCALE GENOMIC DNA]</scope>
    <source>
        <strain evidence="2 3">AQ6-296</strain>
    </source>
</reference>
<evidence type="ECO:0000313" key="2">
    <source>
        <dbReference type="EMBL" id="QBB69474.1"/>
    </source>
</evidence>
<dbReference type="KEGG" id="xbc:ELE36_03270"/>
<evidence type="ECO:0000313" key="3">
    <source>
        <dbReference type="Proteomes" id="UP000291562"/>
    </source>
</evidence>
<dbReference type="EMBL" id="CP035704">
    <property type="protein sequence ID" value="QBB69474.1"/>
    <property type="molecule type" value="Genomic_DNA"/>
</dbReference>
<dbReference type="RefSeq" id="WP_129831730.1">
    <property type="nucleotide sequence ID" value="NZ_CP035704.1"/>
</dbReference>
<sequence length="77" mass="8391">MSIRTTFPVLSLALFLAAGSAHAEVTLQQAIEKVQRDTGGKVLSAEPIQVGKKKIYRIKVLTRDGQVRVIQVTADDN</sequence>
<keyword evidence="3" id="KW-1185">Reference proteome</keyword>
<feature type="chain" id="PRO_5019555141" description="PepSY domain-containing protein" evidence="1">
    <location>
        <begin position="24"/>
        <end position="77"/>
    </location>
</feature>
<dbReference type="OrthoDB" id="5966765at2"/>
<protein>
    <recommendedName>
        <fullName evidence="4">PepSY domain-containing protein</fullName>
    </recommendedName>
</protein>
<gene>
    <name evidence="2" type="ORF">ELE36_03270</name>
</gene>
<name>A0A411HG86_9GAMM</name>
<evidence type="ECO:0000256" key="1">
    <source>
        <dbReference type="SAM" id="SignalP"/>
    </source>
</evidence>
<feature type="signal peptide" evidence="1">
    <location>
        <begin position="1"/>
        <end position="23"/>
    </location>
</feature>
<accession>A0A411HG86</accession>
<dbReference type="Proteomes" id="UP000291562">
    <property type="component" value="Chromosome"/>
</dbReference>
<proteinExistence type="predicted"/>
<dbReference type="AlphaFoldDB" id="A0A411HG86"/>
<organism evidence="2 3">
    <name type="scientific">Pseudolysobacter antarcticus</name>
    <dbReference type="NCBI Taxonomy" id="2511995"/>
    <lineage>
        <taxon>Bacteria</taxon>
        <taxon>Pseudomonadati</taxon>
        <taxon>Pseudomonadota</taxon>
        <taxon>Gammaproteobacteria</taxon>
        <taxon>Lysobacterales</taxon>
        <taxon>Rhodanobacteraceae</taxon>
        <taxon>Pseudolysobacter</taxon>
    </lineage>
</organism>
<evidence type="ECO:0008006" key="4">
    <source>
        <dbReference type="Google" id="ProtNLM"/>
    </source>
</evidence>
<keyword evidence="1" id="KW-0732">Signal</keyword>